<feature type="domain" description="Ig-like SoxY" evidence="2">
    <location>
        <begin position="44"/>
        <end position="142"/>
    </location>
</feature>
<feature type="signal peptide" evidence="1">
    <location>
        <begin position="1"/>
        <end position="23"/>
    </location>
</feature>
<keyword evidence="1" id="KW-0732">Signal</keyword>
<reference evidence="3" key="1">
    <citation type="submission" date="2020-01" db="EMBL/GenBank/DDBJ databases">
        <authorList>
            <person name="Meier V. D."/>
            <person name="Meier V D."/>
        </authorList>
    </citation>
    <scope>NUCLEOTIDE SEQUENCE</scope>
    <source>
        <strain evidence="3">HLG_WM_MAG_05</strain>
    </source>
</reference>
<dbReference type="InterPro" id="IPR032711">
    <property type="entry name" value="SoxY"/>
</dbReference>
<gene>
    <name evidence="3" type="ORF">HELGO_WM13773</name>
</gene>
<dbReference type="EMBL" id="CACVAU010000031">
    <property type="protein sequence ID" value="CAA6809235.1"/>
    <property type="molecule type" value="Genomic_DNA"/>
</dbReference>
<feature type="chain" id="PRO_5027790020" evidence="1">
    <location>
        <begin position="24"/>
        <end position="145"/>
    </location>
</feature>
<proteinExistence type="predicted"/>
<evidence type="ECO:0000256" key="1">
    <source>
        <dbReference type="SAM" id="SignalP"/>
    </source>
</evidence>
<dbReference type="AlphaFoldDB" id="A0A6S6SWY8"/>
<dbReference type="InterPro" id="IPR038162">
    <property type="entry name" value="SoxY_sf"/>
</dbReference>
<organism evidence="3">
    <name type="scientific">uncultured Sulfurovum sp</name>
    <dbReference type="NCBI Taxonomy" id="269237"/>
    <lineage>
        <taxon>Bacteria</taxon>
        <taxon>Pseudomonadati</taxon>
        <taxon>Campylobacterota</taxon>
        <taxon>Epsilonproteobacteria</taxon>
        <taxon>Campylobacterales</taxon>
        <taxon>Sulfurovaceae</taxon>
        <taxon>Sulfurovum</taxon>
        <taxon>environmental samples</taxon>
    </lineage>
</organism>
<dbReference type="Gene3D" id="2.60.40.2470">
    <property type="entry name" value="SoxY domain"/>
    <property type="match status" value="1"/>
</dbReference>
<dbReference type="Pfam" id="PF13501">
    <property type="entry name" value="SoxY"/>
    <property type="match status" value="1"/>
</dbReference>
<protein>
    <submittedName>
        <fullName evidence="3">Sulfur oxidation protein SoxY</fullName>
    </submittedName>
</protein>
<sequence>MERRKFLGLGLAAATLLPASLNAVNFRTTKPAAWSATTVTDAVKALYGDIKAQEDGIKLTVPKKAANPGAVPVKIKSKISMKSISILQDSNSAAAVATYSMDKDTIVDLSIKIKMGKPGTVTVIGEGQDGKFYSASKKVDLGEAC</sequence>
<evidence type="ECO:0000313" key="3">
    <source>
        <dbReference type="EMBL" id="CAA6809235.1"/>
    </source>
</evidence>
<name>A0A6S6SWY8_9BACT</name>
<accession>A0A6S6SWY8</accession>
<evidence type="ECO:0000259" key="2">
    <source>
        <dbReference type="Pfam" id="PF13501"/>
    </source>
</evidence>